<feature type="compositionally biased region" description="Basic and acidic residues" evidence="1">
    <location>
        <begin position="40"/>
        <end position="51"/>
    </location>
</feature>
<evidence type="ECO:0008006" key="5">
    <source>
        <dbReference type="Google" id="ProtNLM"/>
    </source>
</evidence>
<evidence type="ECO:0000256" key="2">
    <source>
        <dbReference type="SAM" id="Phobius"/>
    </source>
</evidence>
<name>A0A8J3J7C6_9ACTN</name>
<accession>A0A8J3J7C6</accession>
<feature type="compositionally biased region" description="Polar residues" evidence="1">
    <location>
        <begin position="108"/>
        <end position="120"/>
    </location>
</feature>
<dbReference type="EMBL" id="BONF01000005">
    <property type="protein sequence ID" value="GIF79487.1"/>
    <property type="molecule type" value="Genomic_DNA"/>
</dbReference>
<protein>
    <recommendedName>
        <fullName evidence="5">Peptidase MA-like domain-containing protein</fullName>
    </recommendedName>
</protein>
<reference evidence="3 4" key="1">
    <citation type="submission" date="2021-01" db="EMBL/GenBank/DDBJ databases">
        <title>Whole genome shotgun sequence of Catellatospora bangladeshensis NBRC 107357.</title>
        <authorList>
            <person name="Komaki H."/>
            <person name="Tamura T."/>
        </authorList>
    </citation>
    <scope>NUCLEOTIDE SEQUENCE [LARGE SCALE GENOMIC DNA]</scope>
    <source>
        <strain evidence="3 4">NBRC 107357</strain>
    </source>
</reference>
<evidence type="ECO:0000313" key="3">
    <source>
        <dbReference type="EMBL" id="GIF79487.1"/>
    </source>
</evidence>
<evidence type="ECO:0000313" key="4">
    <source>
        <dbReference type="Proteomes" id="UP000601223"/>
    </source>
</evidence>
<evidence type="ECO:0000256" key="1">
    <source>
        <dbReference type="SAM" id="MobiDB-lite"/>
    </source>
</evidence>
<keyword evidence="2" id="KW-1133">Transmembrane helix</keyword>
<feature type="transmembrane region" description="Helical" evidence="2">
    <location>
        <begin position="215"/>
        <end position="241"/>
    </location>
</feature>
<proteinExistence type="predicted"/>
<gene>
    <name evidence="3" type="ORF">Cba03nite_08360</name>
</gene>
<feature type="compositionally biased region" description="Pro residues" evidence="1">
    <location>
        <begin position="63"/>
        <end position="73"/>
    </location>
</feature>
<sequence length="634" mass="67253">MHPEDANDAAGPALPAGWQPFEDTGTGPVDPWAEGGAGLPDDHLPLDHEDPTPSAVIMAAQSAPPPPDEPPTAPITVAPLPADPAAPDVTTVLPTTVPPAAAPPAPGTGSNPSPQLQHSSGAWPVVQPPTGSGAWPVVQPQHDSGAWPAAQPPPPQHGSGAWPVVRPQHGSGAWPVVQPHGTGAHPSVSGVPGYPPQVPSWPVVAPPPRRRWGRLIVLLAVLLVVACLAAGGAAVLVFPWLRDRVTGGGPAPEGSVPSPGFGASLADRQAWIKDRIGAALVAQQKALLSGDEQGYLAVVDPAAEVKVRDGLRRQFRSLRAMQVAAWTEEPTHPLPAPDGQVWITELRSTPCFVTPICSSAPARAATRWRIADGRALLREWAPVQVQPSPHPWQVAELVAVAGPRTVVATTPEHEDRLARLLTEAEKAAKVADRLARPGKLPPRYVVYHAGDGAWGTWFSWKPGRHVSGGAVRVGPDRWEIVLNERDSGPSTAGGVLRHELAHAASLAGLGDDDDDELWWLQEGLAEYAGLNGRPVKDYLRLTDIRRLMKQWDGDVESALPPRDAPAWQVVARYGVSGLTVRYLADRFGEAKLVDFFHRVVHDGKAVTEVAPQVFGVAWAALERDCAAFIRRTAA</sequence>
<feature type="compositionally biased region" description="Pro residues" evidence="1">
    <location>
        <begin position="96"/>
        <end position="106"/>
    </location>
</feature>
<dbReference type="AlphaFoldDB" id="A0A8J3J7C6"/>
<organism evidence="3 4">
    <name type="scientific">Catellatospora bangladeshensis</name>
    <dbReference type="NCBI Taxonomy" id="310355"/>
    <lineage>
        <taxon>Bacteria</taxon>
        <taxon>Bacillati</taxon>
        <taxon>Actinomycetota</taxon>
        <taxon>Actinomycetes</taxon>
        <taxon>Micromonosporales</taxon>
        <taxon>Micromonosporaceae</taxon>
        <taxon>Catellatospora</taxon>
    </lineage>
</organism>
<keyword evidence="4" id="KW-1185">Reference proteome</keyword>
<keyword evidence="2" id="KW-0472">Membrane</keyword>
<keyword evidence="2" id="KW-0812">Transmembrane</keyword>
<dbReference type="RefSeq" id="WP_203741942.1">
    <property type="nucleotide sequence ID" value="NZ_BONF01000005.1"/>
</dbReference>
<dbReference type="Proteomes" id="UP000601223">
    <property type="component" value="Unassembled WGS sequence"/>
</dbReference>
<feature type="compositionally biased region" description="Low complexity" evidence="1">
    <location>
        <begin position="74"/>
        <end position="95"/>
    </location>
</feature>
<comment type="caution">
    <text evidence="3">The sequence shown here is derived from an EMBL/GenBank/DDBJ whole genome shotgun (WGS) entry which is preliminary data.</text>
</comment>
<feature type="region of interest" description="Disordered" evidence="1">
    <location>
        <begin position="1"/>
        <end position="191"/>
    </location>
</feature>